<protein>
    <submittedName>
        <fullName evidence="1">Uncharacterized protein</fullName>
    </submittedName>
</protein>
<accession>B6YRK1</accession>
<reference evidence="2" key="1">
    <citation type="journal article" date="2008" name="Science">
        <title>Genome of an endosymbiont coupling N2 fixation to cellulolysis within RT protist cells in termite gut.</title>
        <authorList>
            <person name="Hongoh Y."/>
            <person name="Sharma V.K."/>
            <person name="Prakash T."/>
            <person name="Noda S."/>
            <person name="Toh H."/>
            <person name="Taylor T.D."/>
            <person name="Kudo T."/>
            <person name="Sakaki Y."/>
            <person name="Toyoda A."/>
            <person name="Hattori M."/>
            <person name="Ohkuma M."/>
        </authorList>
    </citation>
    <scope>NUCLEOTIDE SEQUENCE [LARGE SCALE GENOMIC DNA]</scope>
</reference>
<evidence type="ECO:0000313" key="2">
    <source>
        <dbReference type="Proteomes" id="UP000000723"/>
    </source>
</evidence>
<sequence length="99" mass="11638">MPVTHGVAGSSPVHTAKTYNFIGKASQKNGNKCFKSFKECGRYSEMSKSIVKRFVVLMEQRKIDSNEISICFANLKMNEKWNYRKLTKLYKKYSKYFYR</sequence>
<dbReference type="Proteomes" id="UP000000723">
    <property type="component" value="Chromosome"/>
</dbReference>
<name>B6YRK1_AZOPC</name>
<dbReference type="EMBL" id="AP010656">
    <property type="protein sequence ID" value="BAG83823.1"/>
    <property type="molecule type" value="Genomic_DNA"/>
</dbReference>
<dbReference type="HOGENOM" id="CLU_2314374_0_0_10"/>
<dbReference type="KEGG" id="aps:CFPG_560"/>
<organism evidence="1 2">
    <name type="scientific">Azobacteroides pseudotrichonymphae genomovar. CFP2</name>
    <dbReference type="NCBI Taxonomy" id="511995"/>
    <lineage>
        <taxon>Bacteria</taxon>
        <taxon>Pseudomonadati</taxon>
        <taxon>Bacteroidota</taxon>
        <taxon>Bacteroidia</taxon>
        <taxon>Bacteroidales</taxon>
        <taxon>Candidatus Azobacteroides</taxon>
    </lineage>
</organism>
<keyword evidence="2" id="KW-1185">Reference proteome</keyword>
<evidence type="ECO:0000313" key="1">
    <source>
        <dbReference type="EMBL" id="BAG83823.1"/>
    </source>
</evidence>
<dbReference type="AlphaFoldDB" id="B6YRK1"/>
<proteinExistence type="predicted"/>
<gene>
    <name evidence="1" type="ordered locus">CFPG_560</name>
</gene>